<keyword evidence="2" id="KW-1133">Transmembrane helix</keyword>
<proteinExistence type="predicted"/>
<feature type="compositionally biased region" description="Basic and acidic residues" evidence="1">
    <location>
        <begin position="184"/>
        <end position="199"/>
    </location>
</feature>
<evidence type="ECO:0000313" key="3">
    <source>
        <dbReference type="EMBL" id="KAF2273761.1"/>
    </source>
</evidence>
<dbReference type="AlphaFoldDB" id="A0A6A6JAY2"/>
<dbReference type="Proteomes" id="UP000800097">
    <property type="component" value="Unassembled WGS sequence"/>
</dbReference>
<accession>A0A6A6JAY2</accession>
<dbReference type="Pfam" id="PF16015">
    <property type="entry name" value="Promethin"/>
    <property type="match status" value="1"/>
</dbReference>
<evidence type="ECO:0000256" key="1">
    <source>
        <dbReference type="SAM" id="MobiDB-lite"/>
    </source>
</evidence>
<sequence length="268" mass="28895">MENDTSPFVQRLRASITNISKRIVERALPQKARKVLQDFAVARPYLATFIGIQILLGALPLLLLLALLLAPVFISLVGAGLFLVLPLLVAFWFLVTVSLVFLLSIFFIWQRIEGRSLSRLTMDDMTQVIPGLPALTPGENTEPEWEGDSDPASVALPSPFQTTPPDPSPNPTTNPTENPTMDTTMERGRGRTRYSDAVKRGLNTNLPRSGEFVEATELAKTEGAPETEGPGAVAEALAGDAGGSSPERSTFVVEGTKTSEDLTAFEGS</sequence>
<feature type="compositionally biased region" description="Low complexity" evidence="1">
    <location>
        <begin position="173"/>
        <end position="183"/>
    </location>
</feature>
<feature type="compositionally biased region" description="Pro residues" evidence="1">
    <location>
        <begin position="162"/>
        <end position="172"/>
    </location>
</feature>
<dbReference type="EMBL" id="ML986507">
    <property type="protein sequence ID" value="KAF2273761.1"/>
    <property type="molecule type" value="Genomic_DNA"/>
</dbReference>
<feature type="region of interest" description="Disordered" evidence="1">
    <location>
        <begin position="220"/>
        <end position="251"/>
    </location>
</feature>
<organism evidence="3 4">
    <name type="scientific">Westerdykella ornata</name>
    <dbReference type="NCBI Taxonomy" id="318751"/>
    <lineage>
        <taxon>Eukaryota</taxon>
        <taxon>Fungi</taxon>
        <taxon>Dikarya</taxon>
        <taxon>Ascomycota</taxon>
        <taxon>Pezizomycotina</taxon>
        <taxon>Dothideomycetes</taxon>
        <taxon>Pleosporomycetidae</taxon>
        <taxon>Pleosporales</taxon>
        <taxon>Sporormiaceae</taxon>
        <taxon>Westerdykella</taxon>
    </lineage>
</organism>
<reference evidence="3" key="1">
    <citation type="journal article" date="2020" name="Stud. Mycol.">
        <title>101 Dothideomycetes genomes: a test case for predicting lifestyles and emergence of pathogens.</title>
        <authorList>
            <person name="Haridas S."/>
            <person name="Albert R."/>
            <person name="Binder M."/>
            <person name="Bloem J."/>
            <person name="Labutti K."/>
            <person name="Salamov A."/>
            <person name="Andreopoulos B."/>
            <person name="Baker S."/>
            <person name="Barry K."/>
            <person name="Bills G."/>
            <person name="Bluhm B."/>
            <person name="Cannon C."/>
            <person name="Castanera R."/>
            <person name="Culley D."/>
            <person name="Daum C."/>
            <person name="Ezra D."/>
            <person name="Gonzalez J."/>
            <person name="Henrissat B."/>
            <person name="Kuo A."/>
            <person name="Liang C."/>
            <person name="Lipzen A."/>
            <person name="Lutzoni F."/>
            <person name="Magnuson J."/>
            <person name="Mondo S."/>
            <person name="Nolan M."/>
            <person name="Ohm R."/>
            <person name="Pangilinan J."/>
            <person name="Park H.-J."/>
            <person name="Ramirez L."/>
            <person name="Alfaro M."/>
            <person name="Sun H."/>
            <person name="Tritt A."/>
            <person name="Yoshinaga Y."/>
            <person name="Zwiers L.-H."/>
            <person name="Turgeon B."/>
            <person name="Goodwin S."/>
            <person name="Spatafora J."/>
            <person name="Crous P."/>
            <person name="Grigoriev I."/>
        </authorList>
    </citation>
    <scope>NUCLEOTIDE SEQUENCE</scope>
    <source>
        <strain evidence="3">CBS 379.55</strain>
    </source>
</reference>
<evidence type="ECO:0000313" key="4">
    <source>
        <dbReference type="Proteomes" id="UP000800097"/>
    </source>
</evidence>
<keyword evidence="2" id="KW-0472">Membrane</keyword>
<feature type="region of interest" description="Disordered" evidence="1">
    <location>
        <begin position="131"/>
        <end position="205"/>
    </location>
</feature>
<keyword evidence="4" id="KW-1185">Reference proteome</keyword>
<dbReference type="RefSeq" id="XP_033651300.1">
    <property type="nucleotide sequence ID" value="XM_033801133.1"/>
</dbReference>
<evidence type="ECO:0000256" key="2">
    <source>
        <dbReference type="SAM" id="Phobius"/>
    </source>
</evidence>
<keyword evidence="2" id="KW-0812">Transmembrane</keyword>
<name>A0A6A6JAY2_WESOR</name>
<gene>
    <name evidence="3" type="ORF">EI97DRAFT_460700</name>
</gene>
<feature type="transmembrane region" description="Helical" evidence="2">
    <location>
        <begin position="45"/>
        <end position="74"/>
    </location>
</feature>
<protein>
    <submittedName>
        <fullName evidence="3">Uncharacterized protein</fullName>
    </submittedName>
</protein>
<dbReference type="GeneID" id="54554308"/>
<feature type="transmembrane region" description="Helical" evidence="2">
    <location>
        <begin position="80"/>
        <end position="109"/>
    </location>
</feature>